<dbReference type="InterPro" id="IPR007061">
    <property type="entry name" value="MST-like"/>
</dbReference>
<evidence type="ECO:0000313" key="2">
    <source>
        <dbReference type="Proteomes" id="UP000281955"/>
    </source>
</evidence>
<dbReference type="InterPro" id="IPR034660">
    <property type="entry name" value="DinB/YfiT-like"/>
</dbReference>
<accession>A0A420XUF5</accession>
<dbReference type="Gene3D" id="1.20.120.450">
    <property type="entry name" value="dinb family like domain"/>
    <property type="match status" value="1"/>
</dbReference>
<dbReference type="Pfam" id="PF04978">
    <property type="entry name" value="MST"/>
    <property type="match status" value="1"/>
</dbReference>
<dbReference type="InParanoid" id="A0A420XUF5"/>
<sequence length="176" mass="19606">MTELPLAAAPARTEPAPDADLDERAMLEGWLDYHRATLLGKCAGLTEEQLSRRPVPPSSLSLLGLLRHLTEVERGWFRGALAGEQVEPVYYSEQAPDDDFDDLASTPAAEVVARFEAECEHSRRLVAAETSYDVRSRGRDGRFSLRWIVSHMVEEYARHNGHADLLRECIDGSTGD</sequence>
<dbReference type="SUPFAM" id="SSF109854">
    <property type="entry name" value="DinB/YfiT-like putative metalloenzymes"/>
    <property type="match status" value="1"/>
</dbReference>
<comment type="caution">
    <text evidence="1">The sequence shown here is derived from an EMBL/GenBank/DDBJ whole genome shotgun (WGS) entry which is preliminary data.</text>
</comment>
<reference evidence="1 2" key="1">
    <citation type="submission" date="2018-10" db="EMBL/GenBank/DDBJ databases">
        <title>Genomic Encyclopedia of Archaeal and Bacterial Type Strains, Phase II (KMG-II): from individual species to whole genera.</title>
        <authorList>
            <person name="Goeker M."/>
        </authorList>
    </citation>
    <scope>NUCLEOTIDE SEQUENCE [LARGE SCALE GENOMIC DNA]</scope>
    <source>
        <strain evidence="1 2">RP-AC37</strain>
    </source>
</reference>
<proteinExistence type="predicted"/>
<dbReference type="RefSeq" id="WP_121192161.1">
    <property type="nucleotide sequence ID" value="NZ_RBWV01000009.1"/>
</dbReference>
<name>A0A420XUF5_9ACTN</name>
<evidence type="ECO:0000313" key="1">
    <source>
        <dbReference type="EMBL" id="RKS80483.1"/>
    </source>
</evidence>
<dbReference type="Proteomes" id="UP000281955">
    <property type="component" value="Unassembled WGS sequence"/>
</dbReference>
<keyword evidence="2" id="KW-1185">Reference proteome</keyword>
<dbReference type="EMBL" id="RBWV01000009">
    <property type="protein sequence ID" value="RKS80483.1"/>
    <property type="molecule type" value="Genomic_DNA"/>
</dbReference>
<dbReference type="OrthoDB" id="4548523at2"/>
<protein>
    <submittedName>
        <fullName evidence="1">Putative damage-inducible protein DinB</fullName>
    </submittedName>
</protein>
<dbReference type="AlphaFoldDB" id="A0A420XUF5"/>
<organism evidence="1 2">
    <name type="scientific">Motilibacter peucedani</name>
    <dbReference type="NCBI Taxonomy" id="598650"/>
    <lineage>
        <taxon>Bacteria</taxon>
        <taxon>Bacillati</taxon>
        <taxon>Actinomycetota</taxon>
        <taxon>Actinomycetes</taxon>
        <taxon>Motilibacterales</taxon>
        <taxon>Motilibacteraceae</taxon>
        <taxon>Motilibacter</taxon>
    </lineage>
</organism>
<gene>
    <name evidence="1" type="ORF">CLV35_0918</name>
</gene>